<dbReference type="AlphaFoldDB" id="A0A420DD52"/>
<reference evidence="4" key="3">
    <citation type="journal article" date="2019" name="Int. J. Syst. Evol. Microbiol.">
        <title>The Global Catalogue of Microorganisms (GCM) 10K type strain sequencing project: providing services to taxonomists for standard genome sequencing and annotation.</title>
        <authorList>
            <consortium name="The Broad Institute Genomics Platform"/>
            <consortium name="The Broad Institute Genome Sequencing Center for Infectious Disease"/>
            <person name="Wu L."/>
            <person name="Ma J."/>
        </authorList>
    </citation>
    <scope>NUCLEOTIDE SEQUENCE [LARGE SCALE GENOMIC DNA]</scope>
    <source>
        <strain evidence="4">CCM 8490</strain>
    </source>
</reference>
<dbReference type="OrthoDB" id="1433569at2"/>
<sequence>MGKLYDSLLSGTSGRTGRIVVANVSGNEISRVRPKKRSGQPTVKQLLIQNRMKKCALFMQSYRGYACKYFGTRMGMKSSYNLAMTNLMENFKINYADATITPDYPMLSFSKGTLLAPVPLALNLATAGTLEVTWQDNAAGNTERENDFAQILVAIKDEDISMFVENAAKRYDAAYTVSLPVNFQSKPLHIWIAFRTEDGETASNSQYAGTVS</sequence>
<evidence type="ECO:0000313" key="2">
    <source>
        <dbReference type="EMBL" id="RKE89830.1"/>
    </source>
</evidence>
<dbReference type="EMBL" id="RAQH01000001">
    <property type="protein sequence ID" value="RKE89830.1"/>
    <property type="molecule type" value="Genomic_DNA"/>
</dbReference>
<dbReference type="Pfam" id="PF19781">
    <property type="entry name" value="DUF6266"/>
    <property type="match status" value="1"/>
</dbReference>
<protein>
    <submittedName>
        <fullName evidence="2">Uncharacterized protein</fullName>
    </submittedName>
</protein>
<dbReference type="RefSeq" id="WP_120212124.1">
    <property type="nucleotide sequence ID" value="NZ_BMCW01000001.1"/>
</dbReference>
<name>A0A420DD52_9FLAO</name>
<dbReference type="InterPro" id="IPR046233">
    <property type="entry name" value="DUF6266"/>
</dbReference>
<evidence type="ECO:0000313" key="4">
    <source>
        <dbReference type="Proteomes" id="UP000658202"/>
    </source>
</evidence>
<reference evidence="1" key="4">
    <citation type="submission" date="2024-05" db="EMBL/GenBank/DDBJ databases">
        <authorList>
            <person name="Sun Q."/>
            <person name="Sedlacek I."/>
        </authorList>
    </citation>
    <scope>NUCLEOTIDE SEQUENCE</scope>
    <source>
        <strain evidence="1">CCM 8490</strain>
    </source>
</reference>
<reference evidence="2 3" key="2">
    <citation type="submission" date="2018-09" db="EMBL/GenBank/DDBJ databases">
        <title>Genomic Encyclopedia of Archaeal and Bacterial Type Strains, Phase II (KMG-II): from individual species to whole genera.</title>
        <authorList>
            <person name="Goeker M."/>
        </authorList>
    </citation>
    <scope>NUCLEOTIDE SEQUENCE [LARGE SCALE GENOMIC DNA]</scope>
    <source>
        <strain evidence="2 3">DSM 27620</strain>
    </source>
</reference>
<dbReference type="Proteomes" id="UP000658202">
    <property type="component" value="Unassembled WGS sequence"/>
</dbReference>
<reference evidence="1" key="1">
    <citation type="journal article" date="2014" name="Int. J. Syst. Evol. Microbiol.">
        <title>Complete genome of a new Firmicutes species belonging to the dominant human colonic microbiota ('Ruminococcus bicirculans') reveals two chromosomes and a selective capacity to utilize plant glucans.</title>
        <authorList>
            <consortium name="NISC Comparative Sequencing Program"/>
            <person name="Wegmann U."/>
            <person name="Louis P."/>
            <person name="Goesmann A."/>
            <person name="Henrissat B."/>
            <person name="Duncan S.H."/>
            <person name="Flint H.J."/>
        </authorList>
    </citation>
    <scope>NUCLEOTIDE SEQUENCE</scope>
    <source>
        <strain evidence="1">CCM 8490</strain>
    </source>
</reference>
<dbReference type="Proteomes" id="UP000285906">
    <property type="component" value="Unassembled WGS sequence"/>
</dbReference>
<comment type="caution">
    <text evidence="2">The sequence shown here is derived from an EMBL/GenBank/DDBJ whole genome shotgun (WGS) entry which is preliminary data.</text>
</comment>
<evidence type="ECO:0000313" key="1">
    <source>
        <dbReference type="EMBL" id="GGG45615.1"/>
    </source>
</evidence>
<evidence type="ECO:0000313" key="3">
    <source>
        <dbReference type="Proteomes" id="UP000285906"/>
    </source>
</evidence>
<gene>
    <name evidence="2" type="ORF">BXY58_0409</name>
    <name evidence="1" type="ORF">GCM10007332_03890</name>
</gene>
<organism evidence="2 3">
    <name type="scientific">Epilithonimonas arachidiradicis</name>
    <dbReference type="NCBI Taxonomy" id="1617282"/>
    <lineage>
        <taxon>Bacteria</taxon>
        <taxon>Pseudomonadati</taxon>
        <taxon>Bacteroidota</taxon>
        <taxon>Flavobacteriia</taxon>
        <taxon>Flavobacteriales</taxon>
        <taxon>Weeksellaceae</taxon>
        <taxon>Chryseobacterium group</taxon>
        <taxon>Epilithonimonas</taxon>
    </lineage>
</organism>
<dbReference type="EMBL" id="BMCW01000001">
    <property type="protein sequence ID" value="GGG45615.1"/>
    <property type="molecule type" value="Genomic_DNA"/>
</dbReference>
<keyword evidence="4" id="KW-1185">Reference proteome</keyword>
<proteinExistence type="predicted"/>
<accession>A0A420DD52</accession>